<name>A0A8J2S2Q3_9CRUS</name>
<sequence length="399" mass="45963">MPPHSEVENDPFVDVRLRRRKRSRSISPRHFRKTSEKHEFNNNHDKFCLNKNVSGSASTTSSRSSSVSSELRLLRAGSNTSLIVSTRTPTTLSITPQPVVVNFHEAPTFLQFNPFIYRGYRTNLGVVACIRSLFWWTNETLNAWTHLLGWIYFAYFTVDEVLQLVNSSGHSWQDSAISLLIVSCFQICMAMSTGYHTFCCHSKDFYHCWLSYDLCGISFSLLAIYTTGIYYAFWCQNEIRTIYITISGTLFIAALILQTTPKFLTDDYSRTRLIFFVSWSCFGFLPCIHWIFQNGGFSTPNVFELVSQIGIMYLICGAALFFYVTKVPEIWFPGSVDFIGSSHQWWHVIIFLAFCHWQMVGKYFADMRSHHGCFEFDKMGIPSSSVFNVTNNFHRGTVF</sequence>
<dbReference type="EMBL" id="CAKKLH010000336">
    <property type="protein sequence ID" value="CAH0113191.1"/>
    <property type="molecule type" value="Genomic_DNA"/>
</dbReference>
<evidence type="ECO:0000313" key="10">
    <source>
        <dbReference type="Proteomes" id="UP000789390"/>
    </source>
</evidence>
<evidence type="ECO:0000256" key="6">
    <source>
        <dbReference type="PIRSR" id="PIRSR604254-1"/>
    </source>
</evidence>
<dbReference type="AlphaFoldDB" id="A0A8J2S2Q3"/>
<keyword evidence="5 8" id="KW-0472">Membrane</keyword>
<feature type="transmembrane region" description="Helical" evidence="8">
    <location>
        <begin position="177"/>
        <end position="198"/>
    </location>
</feature>
<evidence type="ECO:0000256" key="7">
    <source>
        <dbReference type="SAM" id="MobiDB-lite"/>
    </source>
</evidence>
<evidence type="ECO:0000256" key="2">
    <source>
        <dbReference type="ARBA" id="ARBA00007018"/>
    </source>
</evidence>
<comment type="subcellular location">
    <subcellularLocation>
        <location evidence="1">Membrane</location>
        <topology evidence="1">Multi-pass membrane protein</topology>
    </subcellularLocation>
</comment>
<dbReference type="Proteomes" id="UP000789390">
    <property type="component" value="Unassembled WGS sequence"/>
</dbReference>
<feature type="transmembrane region" description="Helical" evidence="8">
    <location>
        <begin position="305"/>
        <end position="325"/>
    </location>
</feature>
<dbReference type="GO" id="GO:0016020">
    <property type="term" value="C:membrane"/>
    <property type="evidence" value="ECO:0007669"/>
    <property type="project" value="UniProtKB-SubCell"/>
</dbReference>
<feature type="transmembrane region" description="Helical" evidence="8">
    <location>
        <begin position="143"/>
        <end position="165"/>
    </location>
</feature>
<proteinExistence type="inferred from homology"/>
<keyword evidence="10" id="KW-1185">Reference proteome</keyword>
<feature type="binding site" evidence="6">
    <location>
        <position position="343"/>
    </location>
    <ligand>
        <name>Zn(2+)</name>
        <dbReference type="ChEBI" id="CHEBI:29105"/>
    </ligand>
</feature>
<keyword evidence="3 8" id="KW-0812">Transmembrane</keyword>
<accession>A0A8J2S2Q3</accession>
<dbReference type="OrthoDB" id="529367at2759"/>
<evidence type="ECO:0000256" key="8">
    <source>
        <dbReference type="SAM" id="Phobius"/>
    </source>
</evidence>
<feature type="transmembrane region" description="Helical" evidence="8">
    <location>
        <begin position="241"/>
        <end position="261"/>
    </location>
</feature>
<keyword evidence="6" id="KW-0479">Metal-binding</keyword>
<evidence type="ECO:0000256" key="1">
    <source>
        <dbReference type="ARBA" id="ARBA00004141"/>
    </source>
</evidence>
<feature type="compositionally biased region" description="Basic residues" evidence="7">
    <location>
        <begin position="19"/>
        <end position="32"/>
    </location>
</feature>
<evidence type="ECO:0000313" key="9">
    <source>
        <dbReference type="EMBL" id="CAH0113191.1"/>
    </source>
</evidence>
<dbReference type="PANTHER" id="PTHR20855:SF15">
    <property type="entry name" value="PROGESTIN AND ADIPOQ RECEPTOR FAMILY MEMBER 3"/>
    <property type="match status" value="1"/>
</dbReference>
<comment type="similarity">
    <text evidence="2">Belongs to the ADIPOR family.</text>
</comment>
<dbReference type="PANTHER" id="PTHR20855">
    <property type="entry name" value="ADIPOR/PROGESTIN RECEPTOR-RELATED"/>
    <property type="match status" value="1"/>
</dbReference>
<keyword evidence="4 8" id="KW-1133">Transmembrane helix</keyword>
<dbReference type="GO" id="GO:0046872">
    <property type="term" value="F:metal ion binding"/>
    <property type="evidence" value="ECO:0007669"/>
    <property type="project" value="UniProtKB-KW"/>
</dbReference>
<reference evidence="9" key="1">
    <citation type="submission" date="2021-11" db="EMBL/GenBank/DDBJ databases">
        <authorList>
            <person name="Schell T."/>
        </authorList>
    </citation>
    <scope>NUCLEOTIDE SEQUENCE</scope>
    <source>
        <strain evidence="9">M5</strain>
    </source>
</reference>
<keyword evidence="6" id="KW-0862">Zinc</keyword>
<feature type="transmembrane region" description="Helical" evidence="8">
    <location>
        <begin position="210"/>
        <end position="234"/>
    </location>
</feature>
<feature type="binding site" evidence="6">
    <location>
        <position position="196"/>
    </location>
    <ligand>
        <name>Zn(2+)</name>
        <dbReference type="ChEBI" id="CHEBI:29105"/>
    </ligand>
</feature>
<evidence type="ECO:0000256" key="4">
    <source>
        <dbReference type="ARBA" id="ARBA00022989"/>
    </source>
</evidence>
<evidence type="ECO:0000256" key="3">
    <source>
        <dbReference type="ARBA" id="ARBA00022692"/>
    </source>
</evidence>
<protein>
    <submittedName>
        <fullName evidence="9">Uncharacterized protein</fullName>
    </submittedName>
</protein>
<evidence type="ECO:0000256" key="5">
    <source>
        <dbReference type="ARBA" id="ARBA00023136"/>
    </source>
</evidence>
<comment type="caution">
    <text evidence="9">The sequence shown here is derived from an EMBL/GenBank/DDBJ whole genome shotgun (WGS) entry which is preliminary data.</text>
</comment>
<dbReference type="InterPro" id="IPR004254">
    <property type="entry name" value="AdipoR/HlyIII-related"/>
</dbReference>
<feature type="region of interest" description="Disordered" evidence="7">
    <location>
        <begin position="19"/>
        <end position="38"/>
    </location>
</feature>
<organism evidence="9 10">
    <name type="scientific">Daphnia galeata</name>
    <dbReference type="NCBI Taxonomy" id="27404"/>
    <lineage>
        <taxon>Eukaryota</taxon>
        <taxon>Metazoa</taxon>
        <taxon>Ecdysozoa</taxon>
        <taxon>Arthropoda</taxon>
        <taxon>Crustacea</taxon>
        <taxon>Branchiopoda</taxon>
        <taxon>Diplostraca</taxon>
        <taxon>Cladocera</taxon>
        <taxon>Anomopoda</taxon>
        <taxon>Daphniidae</taxon>
        <taxon>Daphnia</taxon>
    </lineage>
</organism>
<dbReference type="GO" id="GO:0038023">
    <property type="term" value="F:signaling receptor activity"/>
    <property type="evidence" value="ECO:0007669"/>
    <property type="project" value="TreeGrafter"/>
</dbReference>
<feature type="transmembrane region" description="Helical" evidence="8">
    <location>
        <begin position="273"/>
        <end position="293"/>
    </location>
</feature>
<feature type="binding site" evidence="6">
    <location>
        <position position="347"/>
    </location>
    <ligand>
        <name>Zn(2+)</name>
        <dbReference type="ChEBI" id="CHEBI:29105"/>
    </ligand>
</feature>
<dbReference type="Pfam" id="PF03006">
    <property type="entry name" value="HlyIII"/>
    <property type="match status" value="1"/>
</dbReference>
<gene>
    <name evidence="9" type="ORF">DGAL_LOCUS16993</name>
</gene>